<dbReference type="PROSITE" id="PS51257">
    <property type="entry name" value="PROKAR_LIPOPROTEIN"/>
    <property type="match status" value="1"/>
</dbReference>
<protein>
    <submittedName>
        <fullName evidence="3">Class A beta-lactamase-related serine hydrolase</fullName>
    </submittedName>
</protein>
<gene>
    <name evidence="3" type="ORF">DUE52_20755</name>
</gene>
<reference evidence="3 4" key="1">
    <citation type="submission" date="2018-07" db="EMBL/GenBank/DDBJ databases">
        <title>Genome analysis of Larkinella rosea.</title>
        <authorList>
            <person name="Zhou Z."/>
            <person name="Wang G."/>
        </authorList>
    </citation>
    <scope>NUCLEOTIDE SEQUENCE [LARGE SCALE GENOMIC DNA]</scope>
    <source>
        <strain evidence="4">zzj9</strain>
    </source>
</reference>
<feature type="signal peptide" evidence="1">
    <location>
        <begin position="1"/>
        <end position="22"/>
    </location>
</feature>
<proteinExistence type="predicted"/>
<dbReference type="EMBL" id="QOWE01000018">
    <property type="protein sequence ID" value="RCR67537.1"/>
    <property type="molecule type" value="Genomic_DNA"/>
</dbReference>
<keyword evidence="3" id="KW-0378">Hydrolase</keyword>
<feature type="domain" description="Beta-lactamase-related" evidence="2">
    <location>
        <begin position="47"/>
        <end position="360"/>
    </location>
</feature>
<dbReference type="InterPro" id="IPR050789">
    <property type="entry name" value="Diverse_Enzym_Activities"/>
</dbReference>
<evidence type="ECO:0000313" key="4">
    <source>
        <dbReference type="Proteomes" id="UP000253383"/>
    </source>
</evidence>
<dbReference type="AlphaFoldDB" id="A0A368JIQ2"/>
<dbReference type="PANTHER" id="PTHR43283">
    <property type="entry name" value="BETA-LACTAMASE-RELATED"/>
    <property type="match status" value="1"/>
</dbReference>
<dbReference type="GO" id="GO:0016787">
    <property type="term" value="F:hydrolase activity"/>
    <property type="evidence" value="ECO:0007669"/>
    <property type="project" value="UniProtKB-KW"/>
</dbReference>
<dbReference type="Gene3D" id="3.40.710.10">
    <property type="entry name" value="DD-peptidase/beta-lactamase superfamily"/>
    <property type="match status" value="1"/>
</dbReference>
<evidence type="ECO:0000256" key="1">
    <source>
        <dbReference type="SAM" id="SignalP"/>
    </source>
</evidence>
<dbReference type="PANTHER" id="PTHR43283:SF18">
    <property type="match status" value="1"/>
</dbReference>
<evidence type="ECO:0000259" key="2">
    <source>
        <dbReference type="Pfam" id="PF00144"/>
    </source>
</evidence>
<keyword evidence="4" id="KW-1185">Reference proteome</keyword>
<dbReference type="Pfam" id="PF00144">
    <property type="entry name" value="Beta-lactamase"/>
    <property type="match status" value="1"/>
</dbReference>
<dbReference type="InterPro" id="IPR001466">
    <property type="entry name" value="Beta-lactam-related"/>
</dbReference>
<keyword evidence="1" id="KW-0732">Signal</keyword>
<accession>A0A368JIQ2</accession>
<dbReference type="InterPro" id="IPR012338">
    <property type="entry name" value="Beta-lactam/transpept-like"/>
</dbReference>
<name>A0A368JIQ2_9BACT</name>
<feature type="chain" id="PRO_5016934491" evidence="1">
    <location>
        <begin position="23"/>
        <end position="386"/>
    </location>
</feature>
<dbReference type="OrthoDB" id="9793489at2"/>
<dbReference type="Proteomes" id="UP000253383">
    <property type="component" value="Unassembled WGS sequence"/>
</dbReference>
<evidence type="ECO:0000313" key="3">
    <source>
        <dbReference type="EMBL" id="RCR67537.1"/>
    </source>
</evidence>
<dbReference type="RefSeq" id="WP_114407969.1">
    <property type="nucleotide sequence ID" value="NZ_QOWE01000018.1"/>
</dbReference>
<sequence length="386" mass="42708">MKFFFIVALLAGLLACEPNDFATPTVSCTETTSINANYSKAQPIQTLLDGFTAKGLPGVAVAVYSPKEGYWAGASGYARLEDKTAMQICHLHYSQSVAKSYMAVGMLKLVEAGKIELDKPITTYLPAHLSDNVTDAETITVRMLLNHTSGIPNYSLDTDYVTVFLQNPLRSFTGAEYLSYIKNAPLLFKPGSYFQYSDTNYLLLALIANQVHGDHARLIQDSVLNPLNLQQTFYHNFQQQTNLVNSYFDRFGDGKLENVSQMQQVNVNSLMGDDGLVASPLDFVKFLRGLLEGKLLSDKSMMTMMTWVNDKNGEPSYGMGLYHVYYSGQLAYGHGGAGLGAGCALYYFPEKQLYVFMGTNMGTLTDGPYVRQVGEMKDQLLDLLLK</sequence>
<organism evidence="3 4">
    <name type="scientific">Larkinella punicea</name>
    <dbReference type="NCBI Taxonomy" id="2315727"/>
    <lineage>
        <taxon>Bacteria</taxon>
        <taxon>Pseudomonadati</taxon>
        <taxon>Bacteroidota</taxon>
        <taxon>Cytophagia</taxon>
        <taxon>Cytophagales</taxon>
        <taxon>Spirosomataceae</taxon>
        <taxon>Larkinella</taxon>
    </lineage>
</organism>
<dbReference type="SUPFAM" id="SSF56601">
    <property type="entry name" value="beta-lactamase/transpeptidase-like"/>
    <property type="match status" value="1"/>
</dbReference>
<comment type="caution">
    <text evidence="3">The sequence shown here is derived from an EMBL/GenBank/DDBJ whole genome shotgun (WGS) entry which is preliminary data.</text>
</comment>